<name>A0ABM0VFM0_CAMSA</name>
<proteinExistence type="inferred from homology"/>
<feature type="transmembrane region" description="Helical" evidence="6">
    <location>
        <begin position="260"/>
        <end position="286"/>
    </location>
</feature>
<dbReference type="RefSeq" id="XP_010455440.1">
    <property type="nucleotide sequence ID" value="XM_010457138.2"/>
</dbReference>
<evidence type="ECO:0000313" key="7">
    <source>
        <dbReference type="Proteomes" id="UP000694864"/>
    </source>
</evidence>
<evidence type="ECO:0000256" key="3">
    <source>
        <dbReference type="ARBA" id="ARBA00022692"/>
    </source>
</evidence>
<dbReference type="Pfam" id="PF07851">
    <property type="entry name" value="TMEM120A-B"/>
    <property type="match status" value="1"/>
</dbReference>
<dbReference type="InterPro" id="IPR012926">
    <property type="entry name" value="TMEM120A/B"/>
</dbReference>
<evidence type="ECO:0000256" key="6">
    <source>
        <dbReference type="SAM" id="Phobius"/>
    </source>
</evidence>
<sequence>MRSKSFTIHPLLSFHVPLNKSFLSVNKPPSSIHPSVVSTPHSSPTKTSTLNSSTSLKRICIVLVACLLMEKRLHFSHPNLKDRTALLFLFFPATLLILRSYYWGGCLPAFPVQLYEAWLLFLYAGLAMRENILRVNGSDIRPWWLYHHYCAMLMALVSLTWEIKGQPNCVQKQRGVHLFLQWAMMQGVAMLLQNRYQRQRLYTRIALGKAKRMDVVWGETAGVDGQLWLLCPILFLLQVFEAYVGLQLLRKTVTGVVTEWQVMVCGILLVVMAVGNFINTVETLMAKSRVKAKMKRSKSKAELN</sequence>
<reference evidence="7" key="1">
    <citation type="journal article" date="2014" name="Nat. Commun.">
        <title>The emerging biofuel crop Camelina sativa retains a highly undifferentiated hexaploid genome structure.</title>
        <authorList>
            <person name="Kagale S."/>
            <person name="Koh C."/>
            <person name="Nixon J."/>
            <person name="Bollina V."/>
            <person name="Clarke W.E."/>
            <person name="Tuteja R."/>
            <person name="Spillane C."/>
            <person name="Robinson S.J."/>
            <person name="Links M.G."/>
            <person name="Clarke C."/>
            <person name="Higgins E.E."/>
            <person name="Huebert T."/>
            <person name="Sharpe A.G."/>
            <person name="Parkin I.A."/>
        </authorList>
    </citation>
    <scope>NUCLEOTIDE SEQUENCE [LARGE SCALE GENOMIC DNA]</scope>
    <source>
        <strain evidence="7">cv. DH55</strain>
    </source>
</reference>
<keyword evidence="4 6" id="KW-1133">Transmembrane helix</keyword>
<feature type="transmembrane region" description="Helical" evidence="6">
    <location>
        <begin position="144"/>
        <end position="163"/>
    </location>
</feature>
<evidence type="ECO:0000313" key="8">
    <source>
        <dbReference type="RefSeq" id="XP_010455440.1"/>
    </source>
</evidence>
<protein>
    <submittedName>
        <fullName evidence="8">Transmembrane protein 120 homolog isoform X3</fullName>
    </submittedName>
</protein>
<reference evidence="8" key="2">
    <citation type="submission" date="2025-08" db="UniProtKB">
        <authorList>
            <consortium name="RefSeq"/>
        </authorList>
    </citation>
    <scope>IDENTIFICATION</scope>
    <source>
        <tissue evidence="8">Leaf</tissue>
    </source>
</reference>
<keyword evidence="5 6" id="KW-0472">Membrane</keyword>
<dbReference type="GeneID" id="104737042"/>
<evidence type="ECO:0000256" key="4">
    <source>
        <dbReference type="ARBA" id="ARBA00022989"/>
    </source>
</evidence>
<accession>A0ABM0VFM0</accession>
<evidence type="ECO:0000256" key="1">
    <source>
        <dbReference type="ARBA" id="ARBA00004141"/>
    </source>
</evidence>
<comment type="similarity">
    <text evidence="2">Belongs to the TMEM120 family.</text>
</comment>
<organism evidence="7 8">
    <name type="scientific">Camelina sativa</name>
    <name type="common">False flax</name>
    <name type="synonym">Myagrum sativum</name>
    <dbReference type="NCBI Taxonomy" id="90675"/>
    <lineage>
        <taxon>Eukaryota</taxon>
        <taxon>Viridiplantae</taxon>
        <taxon>Streptophyta</taxon>
        <taxon>Embryophyta</taxon>
        <taxon>Tracheophyta</taxon>
        <taxon>Spermatophyta</taxon>
        <taxon>Magnoliopsida</taxon>
        <taxon>eudicotyledons</taxon>
        <taxon>Gunneridae</taxon>
        <taxon>Pentapetalae</taxon>
        <taxon>rosids</taxon>
        <taxon>malvids</taxon>
        <taxon>Brassicales</taxon>
        <taxon>Brassicaceae</taxon>
        <taxon>Camelineae</taxon>
        <taxon>Camelina</taxon>
    </lineage>
</organism>
<keyword evidence="3 6" id="KW-0812">Transmembrane</keyword>
<dbReference type="Proteomes" id="UP000694864">
    <property type="component" value="Chromosome 13"/>
</dbReference>
<comment type="subcellular location">
    <subcellularLocation>
        <location evidence="1">Membrane</location>
        <topology evidence="1">Multi-pass membrane protein</topology>
    </subcellularLocation>
</comment>
<feature type="transmembrane region" description="Helical" evidence="6">
    <location>
        <begin position="175"/>
        <end position="194"/>
    </location>
</feature>
<dbReference type="PANTHER" id="PTHR21433:SF0">
    <property type="entry name" value="TRANSMEMBRANE PROTEIN 120 HOMOLOG"/>
    <property type="match status" value="1"/>
</dbReference>
<gene>
    <name evidence="8" type="primary">LOC104737042</name>
</gene>
<dbReference type="PANTHER" id="PTHR21433">
    <property type="entry name" value="TRANSMEMBRANE PROTEIN INDUCED BY TUMOR NECROSIS FACTOR ALPHA"/>
    <property type="match status" value="1"/>
</dbReference>
<keyword evidence="7" id="KW-1185">Reference proteome</keyword>
<evidence type="ECO:0000256" key="5">
    <source>
        <dbReference type="ARBA" id="ARBA00023136"/>
    </source>
</evidence>
<feature type="transmembrane region" description="Helical" evidence="6">
    <location>
        <begin position="215"/>
        <end position="240"/>
    </location>
</feature>
<evidence type="ECO:0000256" key="2">
    <source>
        <dbReference type="ARBA" id="ARBA00009700"/>
    </source>
</evidence>